<evidence type="ECO:0000256" key="9">
    <source>
        <dbReference type="ARBA" id="ARBA00032370"/>
    </source>
</evidence>
<feature type="transmembrane region" description="Helical" evidence="18">
    <location>
        <begin position="283"/>
        <end position="303"/>
    </location>
</feature>
<evidence type="ECO:0000256" key="15">
    <source>
        <dbReference type="ARBA" id="ARBA00049902"/>
    </source>
</evidence>
<name>A0ABD4SYK7_9CYAN</name>
<feature type="transmembrane region" description="Helical" evidence="18">
    <location>
        <begin position="57"/>
        <end position="78"/>
    </location>
</feature>
<keyword evidence="7 18" id="KW-1133">Transmembrane helix</keyword>
<comment type="similarity">
    <text evidence="11">Belongs to the SEDS family. FtsW subfamily.</text>
</comment>
<keyword evidence="8 18" id="KW-0472">Membrane</keyword>
<evidence type="ECO:0000256" key="16">
    <source>
        <dbReference type="ARBA" id="ARBA00049966"/>
    </source>
</evidence>
<feature type="transmembrane region" description="Helical" evidence="18">
    <location>
        <begin position="90"/>
        <end position="111"/>
    </location>
</feature>
<dbReference type="GO" id="GO:0008360">
    <property type="term" value="P:regulation of cell shape"/>
    <property type="evidence" value="ECO:0007669"/>
    <property type="project" value="UniProtKB-KW"/>
</dbReference>
<evidence type="ECO:0000256" key="12">
    <source>
        <dbReference type="ARBA" id="ARBA00041185"/>
    </source>
</evidence>
<dbReference type="GO" id="GO:0008955">
    <property type="term" value="F:peptidoglycan glycosyltransferase activity"/>
    <property type="evidence" value="ECO:0007669"/>
    <property type="project" value="UniProtKB-EC"/>
</dbReference>
<evidence type="ECO:0000256" key="13">
    <source>
        <dbReference type="ARBA" id="ARBA00041418"/>
    </source>
</evidence>
<feature type="transmembrane region" description="Helical" evidence="18">
    <location>
        <begin position="238"/>
        <end position="258"/>
    </location>
</feature>
<dbReference type="EMBL" id="JTHE03000005">
    <property type="protein sequence ID" value="MCM1981383.1"/>
    <property type="molecule type" value="Genomic_DNA"/>
</dbReference>
<feature type="transmembrane region" description="Helical" evidence="18">
    <location>
        <begin position="198"/>
        <end position="217"/>
    </location>
</feature>
<evidence type="ECO:0000256" key="7">
    <source>
        <dbReference type="ARBA" id="ARBA00022989"/>
    </source>
</evidence>
<evidence type="ECO:0000256" key="8">
    <source>
        <dbReference type="ARBA" id="ARBA00023136"/>
    </source>
</evidence>
<feature type="transmembrane region" description="Helical" evidence="18">
    <location>
        <begin position="352"/>
        <end position="371"/>
    </location>
</feature>
<organism evidence="19 20">
    <name type="scientific">Lyngbya confervoides BDU141951</name>
    <dbReference type="NCBI Taxonomy" id="1574623"/>
    <lineage>
        <taxon>Bacteria</taxon>
        <taxon>Bacillati</taxon>
        <taxon>Cyanobacteriota</taxon>
        <taxon>Cyanophyceae</taxon>
        <taxon>Oscillatoriophycideae</taxon>
        <taxon>Oscillatoriales</taxon>
        <taxon>Microcoleaceae</taxon>
        <taxon>Lyngbya</taxon>
    </lineage>
</organism>
<comment type="function">
    <text evidence="16">Peptidoglycan polymerase that is essential for cell division.</text>
</comment>
<dbReference type="Pfam" id="PF01098">
    <property type="entry name" value="FTSW_RODA_SPOVE"/>
    <property type="match status" value="1"/>
</dbReference>
<comment type="catalytic activity">
    <reaction evidence="15">
        <text>[GlcNAc-(1-&gt;4)-Mur2Ac(oyl-L-Ala-gamma-D-Glu-L-Lys-D-Ala-D-Ala)](n)-di-trans,octa-cis-undecaprenyl diphosphate + beta-D-GlcNAc-(1-&gt;4)-Mur2Ac(oyl-L-Ala-gamma-D-Glu-L-Lys-D-Ala-D-Ala)-di-trans,octa-cis-undecaprenyl diphosphate = [GlcNAc-(1-&gt;4)-Mur2Ac(oyl-L-Ala-gamma-D-Glu-L-Lys-D-Ala-D-Ala)](n+1)-di-trans,octa-cis-undecaprenyl diphosphate + di-trans,octa-cis-undecaprenyl diphosphate + H(+)</text>
        <dbReference type="Rhea" id="RHEA:23708"/>
        <dbReference type="Rhea" id="RHEA-COMP:9602"/>
        <dbReference type="Rhea" id="RHEA-COMP:9603"/>
        <dbReference type="ChEBI" id="CHEBI:15378"/>
        <dbReference type="ChEBI" id="CHEBI:58405"/>
        <dbReference type="ChEBI" id="CHEBI:60033"/>
        <dbReference type="ChEBI" id="CHEBI:78435"/>
        <dbReference type="EC" id="2.4.99.28"/>
    </reaction>
</comment>
<dbReference type="PANTHER" id="PTHR30474">
    <property type="entry name" value="CELL CYCLE PROTEIN"/>
    <property type="match status" value="1"/>
</dbReference>
<feature type="compositionally biased region" description="Basic residues" evidence="17">
    <location>
        <begin position="434"/>
        <end position="446"/>
    </location>
</feature>
<feature type="transmembrane region" description="Helical" evidence="18">
    <location>
        <begin position="159"/>
        <end position="192"/>
    </location>
</feature>
<dbReference type="AlphaFoldDB" id="A0ABD4SYK7"/>
<evidence type="ECO:0000256" key="17">
    <source>
        <dbReference type="SAM" id="MobiDB-lite"/>
    </source>
</evidence>
<comment type="subcellular location">
    <subcellularLocation>
        <location evidence="1">Membrane</location>
        <topology evidence="1">Multi-pass membrane protein</topology>
    </subcellularLocation>
</comment>
<dbReference type="Proteomes" id="UP000031561">
    <property type="component" value="Unassembled WGS sequence"/>
</dbReference>
<evidence type="ECO:0000256" key="18">
    <source>
        <dbReference type="SAM" id="Phobius"/>
    </source>
</evidence>
<sequence length="446" mass="49054">MAVKVLQFLPFFDPSVDKWAFEARFLQWLTGIWLILGLVVLYSASFTVAIAESGDGLYYLKRQILGTLIGLVVLRLLVRTPIHQLYRWSTLGFLACLLLIFAVRIPGIGVTVNGATRWISLGPVPLQPSEMMKPFLVLQSAYVFGKWHRLSSTERLKWLGLFGLVLAGILIQPNLSTTALCGVALWLIAFSAGLPLKSLGMTALGGVSVALLSVSFAEYQRRRIMSFLNPWVDPLQDGYQLIQSLLAVGSGGVIGNGYGLSQQKTYLPFQHTDFIFSVFADEFGLLGSLLLFGLLALFSLVALKIAIKSNGPTHRLIAMGALVFLVGQSLLHIGVTIGALPTTGLPFPLVSYGSNSLIASLTLAGLLIRVAREDQEADIIPLRSGGAGNRQRLRLLSAEQGDEQPSYQDKDSAAWRSWQERKALARQHPQVQQRVRRRRKRDKASQ</sequence>
<proteinExistence type="inferred from homology"/>
<gene>
    <name evidence="19" type="ORF">QQ91_0000870</name>
</gene>
<evidence type="ECO:0000313" key="20">
    <source>
        <dbReference type="Proteomes" id="UP000031561"/>
    </source>
</evidence>
<dbReference type="PANTHER" id="PTHR30474:SF2">
    <property type="entry name" value="PEPTIDOGLYCAN GLYCOSYLTRANSFERASE FTSW-RELATED"/>
    <property type="match status" value="1"/>
</dbReference>
<keyword evidence="6" id="KW-0573">Peptidoglycan synthesis</keyword>
<evidence type="ECO:0000256" key="5">
    <source>
        <dbReference type="ARBA" id="ARBA00022960"/>
    </source>
</evidence>
<keyword evidence="20" id="KW-1185">Reference proteome</keyword>
<evidence type="ECO:0000256" key="14">
    <source>
        <dbReference type="ARBA" id="ARBA00044770"/>
    </source>
</evidence>
<comment type="caution">
    <text evidence="19">The sequence shown here is derived from an EMBL/GenBank/DDBJ whole genome shotgun (WGS) entry which is preliminary data.</text>
</comment>
<keyword evidence="3" id="KW-0808">Transferase</keyword>
<evidence type="ECO:0000256" key="1">
    <source>
        <dbReference type="ARBA" id="ARBA00004141"/>
    </source>
</evidence>
<dbReference type="GO" id="GO:0016020">
    <property type="term" value="C:membrane"/>
    <property type="evidence" value="ECO:0007669"/>
    <property type="project" value="UniProtKB-SubCell"/>
</dbReference>
<evidence type="ECO:0000313" key="19">
    <source>
        <dbReference type="EMBL" id="MCM1981383.1"/>
    </source>
</evidence>
<keyword evidence="5" id="KW-0133">Cell shape</keyword>
<evidence type="ECO:0000256" key="11">
    <source>
        <dbReference type="ARBA" id="ARBA00038053"/>
    </source>
</evidence>
<feature type="transmembrane region" description="Helical" evidence="18">
    <location>
        <begin position="28"/>
        <end position="51"/>
    </location>
</feature>
<dbReference type="EC" id="2.4.99.28" evidence="14"/>
<dbReference type="GO" id="GO:0009252">
    <property type="term" value="P:peptidoglycan biosynthetic process"/>
    <property type="evidence" value="ECO:0007669"/>
    <property type="project" value="UniProtKB-KW"/>
</dbReference>
<evidence type="ECO:0000256" key="10">
    <source>
        <dbReference type="ARBA" id="ARBA00033270"/>
    </source>
</evidence>
<evidence type="ECO:0000256" key="6">
    <source>
        <dbReference type="ARBA" id="ARBA00022984"/>
    </source>
</evidence>
<evidence type="ECO:0000256" key="4">
    <source>
        <dbReference type="ARBA" id="ARBA00022692"/>
    </source>
</evidence>
<keyword evidence="2" id="KW-0328">Glycosyltransferase</keyword>
<protein>
    <recommendedName>
        <fullName evidence="12">Probable peptidoglycan glycosyltransferase FtsW</fullName>
        <ecNumber evidence="14">2.4.99.28</ecNumber>
    </recommendedName>
    <alternativeName>
        <fullName evidence="13">Cell division protein FtsW</fullName>
    </alternativeName>
    <alternativeName>
        <fullName evidence="10">Cell wall polymerase</fullName>
    </alternativeName>
    <alternativeName>
        <fullName evidence="9">Peptidoglycan polymerase</fullName>
    </alternativeName>
</protein>
<keyword evidence="4 18" id="KW-0812">Transmembrane</keyword>
<reference evidence="19 20" key="1">
    <citation type="journal article" date="2015" name="Genome Announc.">
        <title>Draft Genome Sequence of Filamentous Marine Cyanobacterium Lyngbya confervoides Strain BDU141951.</title>
        <authorList>
            <person name="Chandrababunaidu M.M."/>
            <person name="Sen D."/>
            <person name="Tripathy S."/>
        </authorList>
    </citation>
    <scope>NUCLEOTIDE SEQUENCE [LARGE SCALE GENOMIC DNA]</scope>
    <source>
        <strain evidence="19 20">BDU141951</strain>
    </source>
</reference>
<evidence type="ECO:0000256" key="3">
    <source>
        <dbReference type="ARBA" id="ARBA00022679"/>
    </source>
</evidence>
<dbReference type="InterPro" id="IPR001182">
    <property type="entry name" value="FtsW/RodA"/>
</dbReference>
<accession>A0ABD4SYK7</accession>
<feature type="region of interest" description="Disordered" evidence="17">
    <location>
        <begin position="422"/>
        <end position="446"/>
    </location>
</feature>
<evidence type="ECO:0000256" key="2">
    <source>
        <dbReference type="ARBA" id="ARBA00022676"/>
    </source>
</evidence>
<feature type="transmembrane region" description="Helical" evidence="18">
    <location>
        <begin position="315"/>
        <end position="340"/>
    </location>
</feature>